<keyword evidence="15" id="KW-1133">Transmembrane helix</keyword>
<keyword evidence="4 16" id="KW-0732">Signal</keyword>
<dbReference type="SMART" id="SM00120">
    <property type="entry name" value="HX"/>
    <property type="match status" value="4"/>
</dbReference>
<dbReference type="GO" id="GO:0008270">
    <property type="term" value="F:zinc ion binding"/>
    <property type="evidence" value="ECO:0007669"/>
    <property type="project" value="InterPro"/>
</dbReference>
<dbReference type="SMART" id="SM00235">
    <property type="entry name" value="ZnMc"/>
    <property type="match status" value="1"/>
</dbReference>
<feature type="binding site" evidence="12">
    <location>
        <position position="332"/>
    </location>
    <ligand>
        <name>Ca(2+)</name>
        <dbReference type="ChEBI" id="CHEBI:29108"/>
        <label>5</label>
    </ligand>
</feature>
<dbReference type="SUPFAM" id="SSF50923">
    <property type="entry name" value="Hemopexin-like domain"/>
    <property type="match status" value="1"/>
</dbReference>
<keyword evidence="8" id="KW-0482">Metalloprotease</keyword>
<feature type="active site" evidence="10">
    <location>
        <position position="195"/>
    </location>
</feature>
<evidence type="ECO:0000259" key="17">
    <source>
        <dbReference type="SMART" id="SM00235"/>
    </source>
</evidence>
<feature type="binding site" evidence="12">
    <location>
        <position position="173"/>
    </location>
    <ligand>
        <name>Ca(2+)</name>
        <dbReference type="ChEBI" id="CHEBI:29108"/>
        <label>3</label>
    </ligand>
</feature>
<keyword evidence="15" id="KW-0472">Membrane</keyword>
<feature type="repeat" description="Hemopexin" evidence="14">
    <location>
        <begin position="375"/>
        <end position="427"/>
    </location>
</feature>
<sequence>MWRLKRIVLYLTTISLLGLVTSQDIPKMTEAERRKFALDMLSQVFVLSKSESGQLRSVIGDLREDDLSENLKAYQMLHSLPVTAYMWNNKMPLTYWFKTYSAKLPRETQRRILAEAFKMWSDNAGINFREGSGSDVDIELVFSRDHINDGPGKVLAHAYYPSNLKLAGDVHFDEDEDWTEGSLSGTNLFQIAVHELGHSLGIGHSNSPSSVMFHTYRGYKPNLQLDDDDISAIQSLYGPAANTSQSTTMTQWSNTITQSSGEQSSNMTSSVERKKFCADGRFDAITSFQGITYAFKGNAYAVLLDNGMVPGYPRHISEKFDGLEGVSKIDAALSWERHNTPRLYLFSGDKFWRYDNKGLRSGYPKLIKAGFPGLPSDIDAAFVWKRTGFTYVFKGEKYYRLTGKDGNTAGRVYDGYPRDIKFWKISSVFRKIDAIFAWQDNDRTYMFSGDQYIRFDDKNSAGVSQAIPPYPRKTNDWWLMCDPKWDQSKFNETGEDGDDLIVVIHQQYLFSSSLMITQNVLFTTVIYVLLYLLVS</sequence>
<evidence type="ECO:0000313" key="18">
    <source>
        <dbReference type="EMBL" id="KAK2168567.1"/>
    </source>
</evidence>
<feature type="binding site" evidence="12">
    <location>
        <position position="150"/>
    </location>
    <ligand>
        <name>Ca(2+)</name>
        <dbReference type="ChEBI" id="CHEBI:29108"/>
        <label>3</label>
    </ligand>
</feature>
<dbReference type="GO" id="GO:0004222">
    <property type="term" value="F:metalloendopeptidase activity"/>
    <property type="evidence" value="ECO:0007669"/>
    <property type="project" value="InterPro"/>
</dbReference>
<dbReference type="GO" id="GO:0030198">
    <property type="term" value="P:extracellular matrix organization"/>
    <property type="evidence" value="ECO:0007669"/>
    <property type="project" value="TreeGrafter"/>
</dbReference>
<comment type="cofactor">
    <cofactor evidence="12">
        <name>Zn(2+)</name>
        <dbReference type="ChEBI" id="CHEBI:29105"/>
    </cofactor>
    <text evidence="12">Binds 2 Zn(2+) ions per subunit.</text>
</comment>
<keyword evidence="15" id="KW-0812">Transmembrane</keyword>
<dbReference type="PANTHER" id="PTHR10201">
    <property type="entry name" value="MATRIX METALLOPROTEINASE"/>
    <property type="match status" value="1"/>
</dbReference>
<dbReference type="Pfam" id="PF00045">
    <property type="entry name" value="Hemopexin"/>
    <property type="match status" value="4"/>
</dbReference>
<dbReference type="InterPro" id="IPR001818">
    <property type="entry name" value="Pept_M10_metallopeptidase"/>
</dbReference>
<dbReference type="InterPro" id="IPR036375">
    <property type="entry name" value="Hemopexin-like_dom_sf"/>
</dbReference>
<feature type="binding site" evidence="12">
    <location>
        <position position="330"/>
    </location>
    <ligand>
        <name>Ca(2+)</name>
        <dbReference type="ChEBI" id="CHEBI:29108"/>
        <label>4</label>
    </ligand>
</feature>
<evidence type="ECO:0000256" key="13">
    <source>
        <dbReference type="PIRSR" id="PIRSR621190-4"/>
    </source>
</evidence>
<dbReference type="SUPFAM" id="SSF55486">
    <property type="entry name" value="Metalloproteases ('zincins'), catalytic domain"/>
    <property type="match status" value="1"/>
</dbReference>
<evidence type="ECO:0000256" key="16">
    <source>
        <dbReference type="SAM" id="SignalP"/>
    </source>
</evidence>
<feature type="domain" description="Peptidase metallopeptidase" evidence="17">
    <location>
        <begin position="83"/>
        <end position="239"/>
    </location>
</feature>
<reference evidence="18" key="1">
    <citation type="journal article" date="2023" name="Mol. Biol. Evol.">
        <title>Third-Generation Sequencing Reveals the Adaptive Role of the Epigenome in Three Deep-Sea Polychaetes.</title>
        <authorList>
            <person name="Perez M."/>
            <person name="Aroh O."/>
            <person name="Sun Y."/>
            <person name="Lan Y."/>
            <person name="Juniper S.K."/>
            <person name="Young C.R."/>
            <person name="Angers B."/>
            <person name="Qian P.Y."/>
        </authorList>
    </citation>
    <scope>NUCLEOTIDE SEQUENCE</scope>
    <source>
        <strain evidence="18">P08H-3</strain>
    </source>
</reference>
<evidence type="ECO:0000256" key="7">
    <source>
        <dbReference type="ARBA" id="ARBA00022833"/>
    </source>
</evidence>
<evidence type="ECO:0000256" key="4">
    <source>
        <dbReference type="ARBA" id="ARBA00022729"/>
    </source>
</evidence>
<keyword evidence="2" id="KW-0645">Protease</keyword>
<keyword evidence="19" id="KW-1185">Reference proteome</keyword>
<feature type="binding site" evidence="12">
    <location>
        <position position="146"/>
    </location>
    <ligand>
        <name>Zn(2+)</name>
        <dbReference type="ChEBI" id="CHEBI:29105"/>
        <label>1</label>
    </ligand>
</feature>
<dbReference type="EMBL" id="JAODUP010000016">
    <property type="protein sequence ID" value="KAK2168567.1"/>
    <property type="molecule type" value="Genomic_DNA"/>
</dbReference>
<evidence type="ECO:0000256" key="1">
    <source>
        <dbReference type="ARBA" id="ARBA00010370"/>
    </source>
</evidence>
<dbReference type="InterPro" id="IPR018487">
    <property type="entry name" value="Hemopexin-like_repeat"/>
</dbReference>
<evidence type="ECO:0000256" key="11">
    <source>
        <dbReference type="PIRSR" id="PIRSR001191-2"/>
    </source>
</evidence>
<feature type="binding site" evidence="12">
    <location>
        <position position="283"/>
    </location>
    <ligand>
        <name>Ca(2+)</name>
        <dbReference type="ChEBI" id="CHEBI:29108"/>
        <label>4</label>
    </ligand>
</feature>
<dbReference type="InterPro" id="IPR000585">
    <property type="entry name" value="Hemopexin-like_dom"/>
</dbReference>
<evidence type="ECO:0000256" key="15">
    <source>
        <dbReference type="SAM" id="Phobius"/>
    </source>
</evidence>
<dbReference type="CDD" id="cd00094">
    <property type="entry name" value="HX"/>
    <property type="match status" value="1"/>
</dbReference>
<feature type="binding site" evidence="12">
    <location>
        <position position="433"/>
    </location>
    <ligand>
        <name>Ca(2+)</name>
        <dbReference type="ChEBI" id="CHEBI:29108"/>
        <label>4</label>
    </ligand>
</feature>
<dbReference type="GO" id="GO:0006508">
    <property type="term" value="P:proteolysis"/>
    <property type="evidence" value="ECO:0007669"/>
    <property type="project" value="UniProtKB-KW"/>
</dbReference>
<feature type="signal peptide" evidence="16">
    <location>
        <begin position="1"/>
        <end position="22"/>
    </location>
</feature>
<feature type="binding site" evidence="12">
    <location>
        <position position="157"/>
    </location>
    <ligand>
        <name>Zn(2+)</name>
        <dbReference type="ChEBI" id="CHEBI:29105"/>
        <label>1</label>
    </ligand>
</feature>
<evidence type="ECO:0000256" key="14">
    <source>
        <dbReference type="PROSITE-ProRule" id="PRU01011"/>
    </source>
</evidence>
<feature type="binding site" evidence="12">
    <location>
        <position position="381"/>
    </location>
    <ligand>
        <name>Ca(2+)</name>
        <dbReference type="ChEBI" id="CHEBI:29108"/>
        <label>5</label>
    </ligand>
</feature>
<keyword evidence="12" id="KW-0106">Calcium</keyword>
<feature type="binding site" evidence="12">
    <location>
        <position position="285"/>
    </location>
    <ligand>
        <name>Ca(2+)</name>
        <dbReference type="ChEBI" id="CHEBI:29108"/>
        <label>5</label>
    </ligand>
</feature>
<feature type="modified residue" description="Phosphotyrosine; by PKDCC" evidence="13">
    <location>
        <position position="363"/>
    </location>
</feature>
<feature type="repeat" description="Hemopexin" evidence="14">
    <location>
        <begin position="279"/>
        <end position="323"/>
    </location>
</feature>
<dbReference type="PRINTS" id="PR00138">
    <property type="entry name" value="MATRIXIN"/>
</dbReference>
<dbReference type="Gene3D" id="2.110.10.10">
    <property type="entry name" value="Hemopexin-like domain"/>
    <property type="match status" value="2"/>
</dbReference>
<comment type="similarity">
    <text evidence="1">Belongs to the peptidase M10A family.</text>
</comment>
<dbReference type="CDD" id="cd04278">
    <property type="entry name" value="ZnMc_MMP"/>
    <property type="match status" value="1"/>
</dbReference>
<dbReference type="Pfam" id="PF00413">
    <property type="entry name" value="Peptidase_M10"/>
    <property type="match status" value="1"/>
</dbReference>
<evidence type="ECO:0000256" key="8">
    <source>
        <dbReference type="ARBA" id="ARBA00023049"/>
    </source>
</evidence>
<feature type="transmembrane region" description="Helical" evidence="15">
    <location>
        <begin position="508"/>
        <end position="534"/>
    </location>
</feature>
<comment type="caution">
    <text evidence="18">The sequence shown here is derived from an EMBL/GenBank/DDBJ whole genome shotgun (WGS) entry which is preliminary data.</text>
</comment>
<evidence type="ECO:0000256" key="9">
    <source>
        <dbReference type="ARBA" id="ARBA00023145"/>
    </source>
</evidence>
<dbReference type="PROSITE" id="PS51642">
    <property type="entry name" value="HEMOPEXIN_2"/>
    <property type="match status" value="4"/>
</dbReference>
<feature type="binding site" evidence="12">
    <location>
        <position position="149"/>
    </location>
    <ligand>
        <name>Ca(2+)</name>
        <dbReference type="ChEBI" id="CHEBI:29108"/>
        <label>3</label>
    </ligand>
</feature>
<feature type="binding site" evidence="12">
    <location>
        <position position="169"/>
    </location>
    <ligand>
        <name>Ca(2+)</name>
        <dbReference type="ChEBI" id="CHEBI:29108"/>
        <label>2</label>
    </ligand>
</feature>
<feature type="binding site" evidence="12">
    <location>
        <position position="212"/>
    </location>
    <ligand>
        <name>Zn(2+)</name>
        <dbReference type="ChEBI" id="CHEBI:29105"/>
        <label>2</label>
        <note>catalytic</note>
    </ligand>
</feature>
<dbReference type="InterPro" id="IPR024079">
    <property type="entry name" value="MetalloPept_cat_dom_sf"/>
</dbReference>
<name>A0AAD9KC25_9ANNE</name>
<evidence type="ECO:0000256" key="10">
    <source>
        <dbReference type="PIRSR" id="PIRSR001191-1"/>
    </source>
</evidence>
<evidence type="ECO:0000256" key="3">
    <source>
        <dbReference type="ARBA" id="ARBA00022723"/>
    </source>
</evidence>
<feature type="repeat" description="Hemopexin" evidence="14">
    <location>
        <begin position="326"/>
        <end position="374"/>
    </location>
</feature>
<feature type="chain" id="PRO_5042097003" description="Peptidase metallopeptidase domain-containing protein" evidence="16">
    <location>
        <begin position="23"/>
        <end position="535"/>
    </location>
</feature>
<accession>A0AAD9KC25</accession>
<feature type="binding site" evidence="11">
    <location>
        <position position="194"/>
    </location>
    <ligand>
        <name>Zn(2+)</name>
        <dbReference type="ChEBI" id="CHEBI:29105"/>
        <label>2</label>
        <note>catalytic</note>
    </ligand>
</feature>
<feature type="binding site" evidence="12">
    <location>
        <position position="137"/>
    </location>
    <ligand>
        <name>Ca(2+)</name>
        <dbReference type="ChEBI" id="CHEBI:29108"/>
        <label>2</label>
    </ligand>
</feature>
<comment type="cofactor">
    <cofactor evidence="12">
        <name>Ca(2+)</name>
        <dbReference type="ChEBI" id="CHEBI:29108"/>
    </cofactor>
    <text evidence="12">Can bind about 5 Ca(2+) ions per subunit.</text>
</comment>
<evidence type="ECO:0000256" key="12">
    <source>
        <dbReference type="PIRSR" id="PIRSR621190-2"/>
    </source>
</evidence>
<feature type="binding site" evidence="12">
    <location>
        <position position="171"/>
    </location>
    <ligand>
        <name>Zn(2+)</name>
        <dbReference type="ChEBI" id="CHEBI:29105"/>
        <label>1</label>
    </ligand>
</feature>
<feature type="binding site" evidence="11">
    <location>
        <position position="204"/>
    </location>
    <ligand>
        <name>Zn(2+)</name>
        <dbReference type="ChEBI" id="CHEBI:29105"/>
        <label>2</label>
        <note>catalytic</note>
    </ligand>
</feature>
<evidence type="ECO:0000313" key="19">
    <source>
        <dbReference type="Proteomes" id="UP001208570"/>
    </source>
</evidence>
<dbReference type="Proteomes" id="UP001208570">
    <property type="component" value="Unassembled WGS sequence"/>
</dbReference>
<dbReference type="AlphaFoldDB" id="A0AAD9KC25"/>
<dbReference type="InterPro" id="IPR006026">
    <property type="entry name" value="Peptidase_Metallo"/>
</dbReference>
<keyword evidence="5" id="KW-0677">Repeat</keyword>
<keyword evidence="7 11" id="KW-0862">Zinc</keyword>
<evidence type="ECO:0000256" key="5">
    <source>
        <dbReference type="ARBA" id="ARBA00022737"/>
    </source>
</evidence>
<dbReference type="InterPro" id="IPR021190">
    <property type="entry name" value="Pept_M10A"/>
</dbReference>
<feature type="binding site" evidence="12">
    <location>
        <position position="176"/>
    </location>
    <ligand>
        <name>Ca(2+)</name>
        <dbReference type="ChEBI" id="CHEBI:29108"/>
        <label>3</label>
    </ligand>
</feature>
<dbReference type="InterPro" id="IPR033739">
    <property type="entry name" value="M10A_MMP"/>
</dbReference>
<gene>
    <name evidence="18" type="ORF">LSH36_16g14031</name>
</gene>
<organism evidence="18 19">
    <name type="scientific">Paralvinella palmiformis</name>
    <dbReference type="NCBI Taxonomy" id="53620"/>
    <lineage>
        <taxon>Eukaryota</taxon>
        <taxon>Metazoa</taxon>
        <taxon>Spiralia</taxon>
        <taxon>Lophotrochozoa</taxon>
        <taxon>Annelida</taxon>
        <taxon>Polychaeta</taxon>
        <taxon>Sedentaria</taxon>
        <taxon>Canalipalpata</taxon>
        <taxon>Terebellida</taxon>
        <taxon>Terebelliformia</taxon>
        <taxon>Alvinellidae</taxon>
        <taxon>Paralvinella</taxon>
    </lineage>
</organism>
<feature type="binding site" evidence="12">
    <location>
        <position position="176"/>
    </location>
    <ligand>
        <name>Ca(2+)</name>
        <dbReference type="ChEBI" id="CHEBI:29108"/>
        <label>1</label>
    </ligand>
</feature>
<keyword evidence="6" id="KW-0378">Hydrolase</keyword>
<keyword evidence="3 11" id="KW-0479">Metal-binding</keyword>
<protein>
    <recommendedName>
        <fullName evidence="17">Peptidase metallopeptidase domain-containing protein</fullName>
    </recommendedName>
</protein>
<keyword evidence="9" id="KW-0865">Zymogen</keyword>
<dbReference type="PANTHER" id="PTHR10201:SF291">
    <property type="entry name" value="MATRIX METALLOPROTEINASE 1, ISOFORM C-RELATED"/>
    <property type="match status" value="1"/>
</dbReference>
<feature type="binding site" evidence="11">
    <location>
        <position position="198"/>
    </location>
    <ligand>
        <name>Zn(2+)</name>
        <dbReference type="ChEBI" id="CHEBI:29105"/>
        <label>2</label>
        <note>catalytic</note>
    </ligand>
</feature>
<dbReference type="GO" id="GO:0031012">
    <property type="term" value="C:extracellular matrix"/>
    <property type="evidence" value="ECO:0007669"/>
    <property type="project" value="InterPro"/>
</dbReference>
<evidence type="ECO:0000256" key="6">
    <source>
        <dbReference type="ARBA" id="ARBA00022801"/>
    </source>
</evidence>
<dbReference type="Gene3D" id="3.40.390.10">
    <property type="entry name" value="Collagenase (Catalytic Domain)"/>
    <property type="match status" value="1"/>
</dbReference>
<feature type="repeat" description="Hemopexin" evidence="14">
    <location>
        <begin position="429"/>
        <end position="481"/>
    </location>
</feature>
<proteinExistence type="inferred from homology"/>
<dbReference type="GO" id="GO:0030574">
    <property type="term" value="P:collagen catabolic process"/>
    <property type="evidence" value="ECO:0007669"/>
    <property type="project" value="TreeGrafter"/>
</dbReference>
<evidence type="ECO:0000256" key="2">
    <source>
        <dbReference type="ARBA" id="ARBA00022670"/>
    </source>
</evidence>